<dbReference type="InterPro" id="IPR002104">
    <property type="entry name" value="Integrase_catalytic"/>
</dbReference>
<name>A0ABQ4S0U2_9HYPH</name>
<dbReference type="Gene3D" id="1.10.150.130">
    <property type="match status" value="1"/>
</dbReference>
<keyword evidence="4" id="KW-0233">DNA recombination</keyword>
<feature type="domain" description="Tyr recombinase" evidence="6">
    <location>
        <begin position="100"/>
        <end position="274"/>
    </location>
</feature>
<feature type="domain" description="Core-binding (CB)" evidence="7">
    <location>
        <begin position="1"/>
        <end position="79"/>
    </location>
</feature>
<keyword evidence="2" id="KW-0229">DNA integration</keyword>
<protein>
    <submittedName>
        <fullName evidence="8">Tyrosine recombinase XerC</fullName>
    </submittedName>
</protein>
<dbReference type="PROSITE" id="PS51898">
    <property type="entry name" value="TYR_RECOMBINASE"/>
    <property type="match status" value="1"/>
</dbReference>
<dbReference type="Pfam" id="PF00589">
    <property type="entry name" value="Phage_integrase"/>
    <property type="match status" value="1"/>
</dbReference>
<reference evidence="8" key="1">
    <citation type="journal article" date="2021" name="Front. Microbiol.">
        <title>Comprehensive Comparative Genomics and Phenotyping of Methylobacterium Species.</title>
        <authorList>
            <person name="Alessa O."/>
            <person name="Ogura Y."/>
            <person name="Fujitani Y."/>
            <person name="Takami H."/>
            <person name="Hayashi T."/>
            <person name="Sahin N."/>
            <person name="Tani A."/>
        </authorList>
    </citation>
    <scope>NUCLEOTIDE SEQUENCE</scope>
    <source>
        <strain evidence="8">DSM 19015</strain>
    </source>
</reference>
<reference evidence="8" key="2">
    <citation type="submission" date="2021-08" db="EMBL/GenBank/DDBJ databases">
        <authorList>
            <person name="Tani A."/>
            <person name="Ola A."/>
            <person name="Ogura Y."/>
            <person name="Katsura K."/>
            <person name="Hayashi T."/>
        </authorList>
    </citation>
    <scope>NUCLEOTIDE SEQUENCE</scope>
    <source>
        <strain evidence="8">DSM 19015</strain>
    </source>
</reference>
<evidence type="ECO:0000256" key="2">
    <source>
        <dbReference type="ARBA" id="ARBA00022908"/>
    </source>
</evidence>
<evidence type="ECO:0000313" key="9">
    <source>
        <dbReference type="Proteomes" id="UP001055125"/>
    </source>
</evidence>
<dbReference type="EMBL" id="BPQP01000064">
    <property type="protein sequence ID" value="GJD96596.1"/>
    <property type="molecule type" value="Genomic_DNA"/>
</dbReference>
<evidence type="ECO:0000259" key="6">
    <source>
        <dbReference type="PROSITE" id="PS51898"/>
    </source>
</evidence>
<evidence type="ECO:0000259" key="7">
    <source>
        <dbReference type="PROSITE" id="PS51900"/>
    </source>
</evidence>
<dbReference type="PANTHER" id="PTHR30629:SF2">
    <property type="entry name" value="PROPHAGE INTEGRASE INTS-RELATED"/>
    <property type="match status" value="1"/>
</dbReference>
<evidence type="ECO:0000256" key="4">
    <source>
        <dbReference type="ARBA" id="ARBA00023172"/>
    </source>
</evidence>
<comment type="caution">
    <text evidence="8">The sequence shown here is derived from an EMBL/GenBank/DDBJ whole genome shotgun (WGS) entry which is preliminary data.</text>
</comment>
<evidence type="ECO:0000256" key="1">
    <source>
        <dbReference type="ARBA" id="ARBA00008857"/>
    </source>
</evidence>
<dbReference type="CDD" id="cd00801">
    <property type="entry name" value="INT_P4_C"/>
    <property type="match status" value="1"/>
</dbReference>
<keyword evidence="3 5" id="KW-0238">DNA-binding</keyword>
<evidence type="ECO:0000313" key="8">
    <source>
        <dbReference type="EMBL" id="GJD96596.1"/>
    </source>
</evidence>
<gene>
    <name evidence="8" type="primary">xerC_9</name>
    <name evidence="8" type="ORF">OCOJLMKI_3819</name>
</gene>
<evidence type="ECO:0000256" key="5">
    <source>
        <dbReference type="PROSITE-ProRule" id="PRU01248"/>
    </source>
</evidence>
<dbReference type="SUPFAM" id="SSF56349">
    <property type="entry name" value="DNA breaking-rejoining enzymes"/>
    <property type="match status" value="1"/>
</dbReference>
<sequence length="291" mass="31832">MGGVVSRYIASVEKGLRPSTVYSLNNHLNFHWKPLHGIPLSSLRRADIAAQLDIISAERGPHAANRARVVLSTFFSWAMGAGLAESNPVIGTNRPTIQVARDRVLSDAELVAVWKVCGDDDFGRIVRLLALTGQRRDEVAQMVWDELDLAAGVWTLPAPRSKNRRPHDIPLSAPVLDILSTQPRRVDSPFLFGRGAGPYSGFSRSKVRLDAKIKLKRPWVLHDLRRTCATGMANLGILPHVVEAVLNHVSGSRGGIAGVYNRASYATEKRAALDLWSAHIMKVTEAGDETG</sequence>
<dbReference type="InterPro" id="IPR010998">
    <property type="entry name" value="Integrase_recombinase_N"/>
</dbReference>
<dbReference type="Gene3D" id="1.10.443.10">
    <property type="entry name" value="Intergrase catalytic core"/>
    <property type="match status" value="1"/>
</dbReference>
<dbReference type="InterPro" id="IPR044068">
    <property type="entry name" value="CB"/>
</dbReference>
<dbReference type="PANTHER" id="PTHR30629">
    <property type="entry name" value="PROPHAGE INTEGRASE"/>
    <property type="match status" value="1"/>
</dbReference>
<comment type="similarity">
    <text evidence="1">Belongs to the 'phage' integrase family.</text>
</comment>
<organism evidence="8 9">
    <name type="scientific">Methylobacterium iners</name>
    <dbReference type="NCBI Taxonomy" id="418707"/>
    <lineage>
        <taxon>Bacteria</taxon>
        <taxon>Pseudomonadati</taxon>
        <taxon>Pseudomonadota</taxon>
        <taxon>Alphaproteobacteria</taxon>
        <taxon>Hyphomicrobiales</taxon>
        <taxon>Methylobacteriaceae</taxon>
        <taxon>Methylobacterium</taxon>
    </lineage>
</organism>
<dbReference type="PROSITE" id="PS51900">
    <property type="entry name" value="CB"/>
    <property type="match status" value="1"/>
</dbReference>
<proteinExistence type="inferred from homology"/>
<evidence type="ECO:0000256" key="3">
    <source>
        <dbReference type="ARBA" id="ARBA00023125"/>
    </source>
</evidence>
<dbReference type="InterPro" id="IPR013762">
    <property type="entry name" value="Integrase-like_cat_sf"/>
</dbReference>
<keyword evidence="9" id="KW-1185">Reference proteome</keyword>
<dbReference type="InterPro" id="IPR011010">
    <property type="entry name" value="DNA_brk_join_enz"/>
</dbReference>
<accession>A0ABQ4S0U2</accession>
<dbReference type="InterPro" id="IPR050808">
    <property type="entry name" value="Phage_Integrase"/>
</dbReference>
<dbReference type="Proteomes" id="UP001055125">
    <property type="component" value="Unassembled WGS sequence"/>
</dbReference>